<evidence type="ECO:0000313" key="3">
    <source>
        <dbReference type="Proteomes" id="UP001341444"/>
    </source>
</evidence>
<name>A0ABU6MFH3_9BACI</name>
<gene>
    <name evidence="2" type="ORF">P4T90_10140</name>
</gene>
<evidence type="ECO:0000256" key="1">
    <source>
        <dbReference type="SAM" id="MobiDB-lite"/>
    </source>
</evidence>
<proteinExistence type="predicted"/>
<dbReference type="Proteomes" id="UP001341444">
    <property type="component" value="Unassembled WGS sequence"/>
</dbReference>
<comment type="caution">
    <text evidence="2">The sequence shown here is derived from an EMBL/GenBank/DDBJ whole genome shotgun (WGS) entry which is preliminary data.</text>
</comment>
<keyword evidence="3" id="KW-1185">Reference proteome</keyword>
<sequence>MERKARDSSGIQRACGDPAGACYDEAPGPPRGKRVPAAEINQQQDQNATTKWLRKMYSTEGILQNYYIS</sequence>
<organism evidence="2 3">
    <name type="scientific">Heyndrickxia acidicola</name>
    <dbReference type="NCBI Taxonomy" id="209389"/>
    <lineage>
        <taxon>Bacteria</taxon>
        <taxon>Bacillati</taxon>
        <taxon>Bacillota</taxon>
        <taxon>Bacilli</taxon>
        <taxon>Bacillales</taxon>
        <taxon>Bacillaceae</taxon>
        <taxon>Heyndrickxia</taxon>
    </lineage>
</organism>
<protein>
    <submittedName>
        <fullName evidence="2">Uncharacterized protein</fullName>
    </submittedName>
</protein>
<dbReference type="EMBL" id="JARMAB010000012">
    <property type="protein sequence ID" value="MED1203438.1"/>
    <property type="molecule type" value="Genomic_DNA"/>
</dbReference>
<evidence type="ECO:0000313" key="2">
    <source>
        <dbReference type="EMBL" id="MED1203438.1"/>
    </source>
</evidence>
<feature type="region of interest" description="Disordered" evidence="1">
    <location>
        <begin position="1"/>
        <end position="46"/>
    </location>
</feature>
<accession>A0ABU6MFH3</accession>
<dbReference type="RefSeq" id="WP_066268811.1">
    <property type="nucleotide sequence ID" value="NZ_JARMAB010000012.1"/>
</dbReference>
<reference evidence="2 3" key="1">
    <citation type="submission" date="2023-03" db="EMBL/GenBank/DDBJ databases">
        <title>Bacillus Genome Sequencing.</title>
        <authorList>
            <person name="Dunlap C."/>
        </authorList>
    </citation>
    <scope>NUCLEOTIDE SEQUENCE [LARGE SCALE GENOMIC DNA]</scope>
    <source>
        <strain evidence="2 3">B-23453</strain>
    </source>
</reference>